<feature type="region of interest" description="Disordered" evidence="2">
    <location>
        <begin position="291"/>
        <end position="313"/>
    </location>
</feature>
<feature type="compositionally biased region" description="Basic and acidic residues" evidence="2">
    <location>
        <begin position="42"/>
        <end position="52"/>
    </location>
</feature>
<evidence type="ECO:0000256" key="1">
    <source>
        <dbReference type="SAM" id="Coils"/>
    </source>
</evidence>
<name>A0A1D2MW76_ORCCI</name>
<gene>
    <name evidence="3" type="ORF">Ocin01_09364</name>
</gene>
<organism evidence="3 4">
    <name type="scientific">Orchesella cincta</name>
    <name type="common">Springtail</name>
    <name type="synonym">Podura cincta</name>
    <dbReference type="NCBI Taxonomy" id="48709"/>
    <lineage>
        <taxon>Eukaryota</taxon>
        <taxon>Metazoa</taxon>
        <taxon>Ecdysozoa</taxon>
        <taxon>Arthropoda</taxon>
        <taxon>Hexapoda</taxon>
        <taxon>Collembola</taxon>
        <taxon>Entomobryomorpha</taxon>
        <taxon>Entomobryoidea</taxon>
        <taxon>Orchesellidae</taxon>
        <taxon>Orchesellinae</taxon>
        <taxon>Orchesella</taxon>
    </lineage>
</organism>
<feature type="compositionally biased region" description="Polar residues" evidence="2">
    <location>
        <begin position="291"/>
        <end position="302"/>
    </location>
</feature>
<sequence length="313" mass="35175">MSSTISDSTVPLQSAARDCDKPNRPQHGLLRTAGSTQSSSSRSRDYGKKNCPKHVDRVLQVNAEGLAKFAEGLKRARQNTNNVKLGVSGATYGKQASTNPLKFNGKKDIGKPAAVPNACQSKLTASPRVTFNKTKMQQEPHAEMFKLIARQQQEIEDWKKKYEDETRYRDKERKLRDSLRVDLEGQMKTNVELQGKLAKAEILISQLQKKLQLTEITTQKLSRRSSETFHAASKCRALMLSVQDAQNTSEVKMEAEKWSAVFSNIVRQQHNEIHDLQRQLGLSRAESDISEAQSESLNTLDTSMFDLEPKTPT</sequence>
<evidence type="ECO:0000256" key="2">
    <source>
        <dbReference type="SAM" id="MobiDB-lite"/>
    </source>
</evidence>
<feature type="region of interest" description="Disordered" evidence="2">
    <location>
        <begin position="1"/>
        <end position="52"/>
    </location>
</feature>
<feature type="coiled-coil region" evidence="1">
    <location>
        <begin position="141"/>
        <end position="224"/>
    </location>
</feature>
<dbReference type="EMBL" id="LJIJ01000455">
    <property type="protein sequence ID" value="ODM97310.1"/>
    <property type="molecule type" value="Genomic_DNA"/>
</dbReference>
<keyword evidence="4" id="KW-1185">Reference proteome</keyword>
<reference evidence="3 4" key="1">
    <citation type="journal article" date="2016" name="Genome Biol. Evol.">
        <title>Gene Family Evolution Reflects Adaptation to Soil Environmental Stressors in the Genome of the Collembolan Orchesella cincta.</title>
        <authorList>
            <person name="Faddeeva-Vakhrusheva A."/>
            <person name="Derks M.F."/>
            <person name="Anvar S.Y."/>
            <person name="Agamennone V."/>
            <person name="Suring W."/>
            <person name="Smit S."/>
            <person name="van Straalen N.M."/>
            <person name="Roelofs D."/>
        </authorList>
    </citation>
    <scope>NUCLEOTIDE SEQUENCE [LARGE SCALE GENOMIC DNA]</scope>
    <source>
        <tissue evidence="3">Mixed pool</tissue>
    </source>
</reference>
<keyword evidence="1" id="KW-0175">Coiled coil</keyword>
<dbReference type="AlphaFoldDB" id="A0A1D2MW76"/>
<dbReference type="Proteomes" id="UP000094527">
    <property type="component" value="Unassembled WGS sequence"/>
</dbReference>
<proteinExistence type="predicted"/>
<feature type="compositionally biased region" description="Polar residues" evidence="2">
    <location>
        <begin position="1"/>
        <end position="12"/>
    </location>
</feature>
<evidence type="ECO:0000313" key="3">
    <source>
        <dbReference type="EMBL" id="ODM97310.1"/>
    </source>
</evidence>
<comment type="caution">
    <text evidence="3">The sequence shown here is derived from an EMBL/GenBank/DDBJ whole genome shotgun (WGS) entry which is preliminary data.</text>
</comment>
<evidence type="ECO:0000313" key="4">
    <source>
        <dbReference type="Proteomes" id="UP000094527"/>
    </source>
</evidence>
<accession>A0A1D2MW76</accession>
<protein>
    <submittedName>
        <fullName evidence="3">Uncharacterized protein</fullName>
    </submittedName>
</protein>